<dbReference type="Proteomes" id="UP000694385">
    <property type="component" value="Unassembled WGS sequence"/>
</dbReference>
<dbReference type="InterPro" id="IPR025483">
    <property type="entry name" value="Lipase_euk"/>
</dbReference>
<proteinExistence type="inferred from homology"/>
<dbReference type="PIRSF" id="PIRSF000862">
    <property type="entry name" value="Steryl_ester_lip"/>
    <property type="match status" value="1"/>
</dbReference>
<dbReference type="FunFam" id="3.40.50.1820:FF:000012">
    <property type="entry name" value="Lipase"/>
    <property type="match status" value="1"/>
</dbReference>
<dbReference type="GO" id="GO:0016788">
    <property type="term" value="F:hydrolase activity, acting on ester bonds"/>
    <property type="evidence" value="ECO:0007669"/>
    <property type="project" value="InterPro"/>
</dbReference>
<evidence type="ECO:0000256" key="2">
    <source>
        <dbReference type="PIRNR" id="PIRNR000862"/>
    </source>
</evidence>
<dbReference type="AlphaFoldDB" id="A0A8C5KV41"/>
<dbReference type="GeneTree" id="ENSGT00940000161066"/>
<reference evidence="5" key="1">
    <citation type="submission" date="2025-08" db="UniProtKB">
        <authorList>
            <consortium name="Ensembl"/>
        </authorList>
    </citation>
    <scope>IDENTIFICATION</scope>
</reference>
<organism evidence="5 6">
    <name type="scientific">Jaculus jaculus</name>
    <name type="common">Lesser Egyptian jerboa</name>
    <dbReference type="NCBI Taxonomy" id="51337"/>
    <lineage>
        <taxon>Eukaryota</taxon>
        <taxon>Metazoa</taxon>
        <taxon>Chordata</taxon>
        <taxon>Craniata</taxon>
        <taxon>Vertebrata</taxon>
        <taxon>Euteleostomi</taxon>
        <taxon>Mammalia</taxon>
        <taxon>Eutheria</taxon>
        <taxon>Euarchontoglires</taxon>
        <taxon>Glires</taxon>
        <taxon>Rodentia</taxon>
        <taxon>Myomorpha</taxon>
        <taxon>Dipodoidea</taxon>
        <taxon>Dipodidae</taxon>
        <taxon>Dipodinae</taxon>
        <taxon>Jaculus</taxon>
    </lineage>
</organism>
<keyword evidence="2" id="KW-0378">Hydrolase</keyword>
<dbReference type="InterPro" id="IPR006693">
    <property type="entry name" value="AB_hydrolase_lipase"/>
</dbReference>
<evidence type="ECO:0000313" key="5">
    <source>
        <dbReference type="Ensembl" id="ENSJJAP00000014622.1"/>
    </source>
</evidence>
<sequence>FKMGWLLRTMCFAHILGTIFGLFVKNAMNPEAHMNISEIISYWGYPWEVYTVVTEDGYILPVYRIPHGKNDFNNLALKPAVLLQHGLALTASIWVVNPPNNSLAFLLADAGYDVWMGNSRGNTLARRHMYLDPDSKEFWAFSVDELIKYDLPATVDFIVNKTGQKQIHYVGHSQGALIAFGAFSTNLQLAQKVKINFAIAPIATVKYIKSAIRIIAYIKPSLFKILFGEKDIASASPASTVVQNVCQRKILGKFCNHLLTLIYGYDPQNLNESRFDVYAGQTPAGTSVQTALHYAQAIHSGVFQAYDWGSPSLNVQHYNQPTPPLYKVEDMKVPTAMWSGGQDLMADPIDVKNLEAKLSNLIYHKKISYFNHLDFVIGLDVRAQVYNEI</sequence>
<dbReference type="SUPFAM" id="SSF53474">
    <property type="entry name" value="alpha/beta-Hydrolases"/>
    <property type="match status" value="1"/>
</dbReference>
<dbReference type="OMA" id="IWAYNAN"/>
<keyword evidence="2" id="KW-0442">Lipid degradation</keyword>
<evidence type="ECO:0000313" key="6">
    <source>
        <dbReference type="Proteomes" id="UP000694385"/>
    </source>
</evidence>
<dbReference type="Pfam" id="PF04083">
    <property type="entry name" value="Abhydro_lipase"/>
    <property type="match status" value="1"/>
</dbReference>
<dbReference type="GO" id="GO:0016042">
    <property type="term" value="P:lipid catabolic process"/>
    <property type="evidence" value="ECO:0007669"/>
    <property type="project" value="UniProtKB-KW"/>
</dbReference>
<dbReference type="PANTHER" id="PTHR11005">
    <property type="entry name" value="LYSOSOMAL ACID LIPASE-RELATED"/>
    <property type="match status" value="1"/>
</dbReference>
<dbReference type="InterPro" id="IPR029058">
    <property type="entry name" value="AB_hydrolase_fold"/>
</dbReference>
<evidence type="ECO:0000256" key="1">
    <source>
        <dbReference type="ARBA" id="ARBA00010701"/>
    </source>
</evidence>
<dbReference type="Ensembl" id="ENSJJAT00000021125.1">
    <property type="protein sequence ID" value="ENSJJAP00000014622.1"/>
    <property type="gene ID" value="ENSJJAG00000017046.1"/>
</dbReference>
<feature type="active site" description="Charge relay system" evidence="3">
    <location>
        <position position="343"/>
    </location>
</feature>
<feature type="active site" description="Nucleophile" evidence="3">
    <location>
        <position position="173"/>
    </location>
</feature>
<gene>
    <name evidence="5" type="primary">LOC101600198</name>
</gene>
<reference evidence="5" key="2">
    <citation type="submission" date="2025-09" db="UniProtKB">
        <authorList>
            <consortium name="Ensembl"/>
        </authorList>
    </citation>
    <scope>IDENTIFICATION</scope>
</reference>
<protein>
    <recommendedName>
        <fullName evidence="2">Lipase</fullName>
    </recommendedName>
</protein>
<keyword evidence="2" id="KW-0443">Lipid metabolism</keyword>
<feature type="domain" description="Partial AB-hydrolase lipase" evidence="4">
    <location>
        <begin position="36"/>
        <end position="97"/>
    </location>
</feature>
<comment type="similarity">
    <text evidence="1 2">Belongs to the AB hydrolase superfamily. Lipase family.</text>
</comment>
<accession>A0A8C5KV41</accession>
<evidence type="ECO:0000256" key="3">
    <source>
        <dbReference type="PIRSR" id="PIRSR000862-1"/>
    </source>
</evidence>
<feature type="active site" description="Charge relay system" evidence="3">
    <location>
        <position position="372"/>
    </location>
</feature>
<name>A0A8C5KV41_JACJA</name>
<dbReference type="Gene3D" id="3.40.50.1820">
    <property type="entry name" value="alpha/beta hydrolase"/>
    <property type="match status" value="1"/>
</dbReference>
<keyword evidence="6" id="KW-1185">Reference proteome</keyword>
<evidence type="ECO:0000259" key="4">
    <source>
        <dbReference type="Pfam" id="PF04083"/>
    </source>
</evidence>